<dbReference type="InParanoid" id="A0A2H3D6N3"/>
<gene>
    <name evidence="5" type="ORF">ARMGADRAFT_1000202</name>
</gene>
<dbReference type="STRING" id="47427.A0A2H3D6N3"/>
<dbReference type="OMA" id="WQDTTDS"/>
<evidence type="ECO:0000256" key="3">
    <source>
        <dbReference type="SAM" id="SignalP"/>
    </source>
</evidence>
<dbReference type="EMBL" id="KZ293696">
    <property type="protein sequence ID" value="PBK84737.1"/>
    <property type="molecule type" value="Genomic_DNA"/>
</dbReference>
<dbReference type="PANTHER" id="PTHR28154:SF1">
    <property type="entry name" value="CELL WALL SYNTHESIS PROTEIN KNH1-RELATED"/>
    <property type="match status" value="1"/>
</dbReference>
<dbReference type="AlphaFoldDB" id="A0A2H3D6N3"/>
<dbReference type="InterPro" id="IPR018466">
    <property type="entry name" value="Kre9/Knh1-like_N"/>
</dbReference>
<reference evidence="6" key="1">
    <citation type="journal article" date="2017" name="Nat. Ecol. Evol.">
        <title>Genome expansion and lineage-specific genetic innovations in the forest pathogenic fungi Armillaria.</title>
        <authorList>
            <person name="Sipos G."/>
            <person name="Prasanna A.N."/>
            <person name="Walter M.C."/>
            <person name="O'Connor E."/>
            <person name="Balint B."/>
            <person name="Krizsan K."/>
            <person name="Kiss B."/>
            <person name="Hess J."/>
            <person name="Varga T."/>
            <person name="Slot J."/>
            <person name="Riley R."/>
            <person name="Boka B."/>
            <person name="Rigling D."/>
            <person name="Barry K."/>
            <person name="Lee J."/>
            <person name="Mihaltcheva S."/>
            <person name="LaButti K."/>
            <person name="Lipzen A."/>
            <person name="Waldron R."/>
            <person name="Moloney N.M."/>
            <person name="Sperisen C."/>
            <person name="Kredics L."/>
            <person name="Vagvoelgyi C."/>
            <person name="Patrignani A."/>
            <person name="Fitzpatrick D."/>
            <person name="Nagy I."/>
            <person name="Doyle S."/>
            <person name="Anderson J.B."/>
            <person name="Grigoriev I.V."/>
            <person name="Gueldener U."/>
            <person name="Muensterkoetter M."/>
            <person name="Nagy L.G."/>
        </authorList>
    </citation>
    <scope>NUCLEOTIDE SEQUENCE [LARGE SCALE GENOMIC DNA]</scope>
    <source>
        <strain evidence="6">Ar21-2</strain>
    </source>
</reference>
<dbReference type="OrthoDB" id="2432613at2759"/>
<accession>A0A2H3D6N3</accession>
<evidence type="ECO:0000313" key="6">
    <source>
        <dbReference type="Proteomes" id="UP000217790"/>
    </source>
</evidence>
<proteinExistence type="predicted"/>
<feature type="signal peptide" evidence="3">
    <location>
        <begin position="1"/>
        <end position="20"/>
    </location>
</feature>
<feature type="chain" id="PRO_5013843701" description="Yeast cell wall synthesis Kre9/Knh1-like N-terminal domain-containing protein" evidence="3">
    <location>
        <begin position="21"/>
        <end position="224"/>
    </location>
</feature>
<feature type="domain" description="Yeast cell wall synthesis Kre9/Knh1-like N-terminal" evidence="4">
    <location>
        <begin position="27"/>
        <end position="117"/>
    </location>
</feature>
<evidence type="ECO:0000313" key="5">
    <source>
        <dbReference type="EMBL" id="PBK84737.1"/>
    </source>
</evidence>
<feature type="region of interest" description="Disordered" evidence="2">
    <location>
        <begin position="149"/>
        <end position="188"/>
    </location>
</feature>
<sequence length="224" mass="22576">MFSQFSLSFVLFGLASSALANIYITNPVASTVMTAGQSASIVWQDTTDSPSLSEFGAAKFSVAVGNAISQTVLQVIAENVDVSTTSTIQFTPDASVGGDSDQYFIRVESNSLKDAKDARFPALGFSAKFTIKGMSGSFNASVQAEIDGQSTAPLGPTTAGATSTSAPASSTSASKAPSTSASGSVSAKNAASTSSSNGALSLSAGCVKMWLTLVFSAVLGVALF</sequence>
<evidence type="ECO:0000256" key="1">
    <source>
        <dbReference type="ARBA" id="ARBA00022729"/>
    </source>
</evidence>
<organism evidence="5 6">
    <name type="scientific">Armillaria gallica</name>
    <name type="common">Bulbous honey fungus</name>
    <name type="synonym">Armillaria bulbosa</name>
    <dbReference type="NCBI Taxonomy" id="47427"/>
    <lineage>
        <taxon>Eukaryota</taxon>
        <taxon>Fungi</taxon>
        <taxon>Dikarya</taxon>
        <taxon>Basidiomycota</taxon>
        <taxon>Agaricomycotina</taxon>
        <taxon>Agaricomycetes</taxon>
        <taxon>Agaricomycetidae</taxon>
        <taxon>Agaricales</taxon>
        <taxon>Marasmiineae</taxon>
        <taxon>Physalacriaceae</taxon>
        <taxon>Armillaria</taxon>
    </lineage>
</organism>
<evidence type="ECO:0000256" key="2">
    <source>
        <dbReference type="SAM" id="MobiDB-lite"/>
    </source>
</evidence>
<dbReference type="GO" id="GO:0006078">
    <property type="term" value="P:(1-&gt;6)-beta-D-glucan biosynthetic process"/>
    <property type="evidence" value="ECO:0007669"/>
    <property type="project" value="InterPro"/>
</dbReference>
<dbReference type="PANTHER" id="PTHR28154">
    <property type="entry name" value="CELL WALL SYNTHESIS PROTEIN KNH1-RELATED"/>
    <property type="match status" value="1"/>
</dbReference>
<dbReference type="Pfam" id="PF10342">
    <property type="entry name" value="Kre9_KNH"/>
    <property type="match status" value="1"/>
</dbReference>
<dbReference type="GO" id="GO:0042546">
    <property type="term" value="P:cell wall biogenesis"/>
    <property type="evidence" value="ECO:0007669"/>
    <property type="project" value="InterPro"/>
</dbReference>
<dbReference type="InterPro" id="IPR045328">
    <property type="entry name" value="Kre9/Knh1"/>
</dbReference>
<protein>
    <recommendedName>
        <fullName evidence="4">Yeast cell wall synthesis Kre9/Knh1-like N-terminal domain-containing protein</fullName>
    </recommendedName>
</protein>
<keyword evidence="1 3" id="KW-0732">Signal</keyword>
<feature type="compositionally biased region" description="Low complexity" evidence="2">
    <location>
        <begin position="150"/>
        <end position="188"/>
    </location>
</feature>
<keyword evidence="6" id="KW-1185">Reference proteome</keyword>
<evidence type="ECO:0000259" key="4">
    <source>
        <dbReference type="Pfam" id="PF10342"/>
    </source>
</evidence>
<name>A0A2H3D6N3_ARMGA</name>
<dbReference type="Proteomes" id="UP000217790">
    <property type="component" value="Unassembled WGS sequence"/>
</dbReference>